<dbReference type="EMBL" id="AP026074">
    <property type="protein sequence ID" value="BDM74216.1"/>
    <property type="molecule type" value="Genomic_DNA"/>
</dbReference>
<feature type="region of interest" description="Disordered" evidence="1">
    <location>
        <begin position="34"/>
        <end position="68"/>
    </location>
</feature>
<geneLocation type="plasmid" evidence="2 3">
    <name>SNP1</name>
</geneLocation>
<dbReference type="Proteomes" id="UP001059597">
    <property type="component" value="Plasmid SNP1"/>
</dbReference>
<name>A0ABM8A686_STRNI</name>
<proteinExistence type="predicted"/>
<feature type="compositionally biased region" description="Basic and acidic residues" evidence="1">
    <location>
        <begin position="260"/>
        <end position="275"/>
    </location>
</feature>
<evidence type="ECO:0000313" key="2">
    <source>
        <dbReference type="EMBL" id="BDM74216.1"/>
    </source>
</evidence>
<sequence>MTDRLGETMNWSRLMGVMAAGLVLGGCATSASTTEAARSPKASAHDAHPTGAHRTAGHGKGGSTSDAKAHHPLFTVVGNLDARPGQLVVTQLDGVACGQGDAPVVATSPAFRGPVRLHWQNGSCGSTSALAMTAKPGSYPLSITVAGRTVARDKIKVVRSRRPSLSLTPVSEVARPGAPVWLYFDDLYPGERGTHFTVRSAALSRTVRLAHDRQLDFYNPRTFQARPQLRPGLADGTYTFELRGPHGRHIMEKRLTVRASRPGDPDYLGKAHGPDLYEPGTYADSPHRHSFRVARGGKVEVMWHDVNPDPGEEMRLTATSPAFTHVLHLRADDSKSADGDDPRFLNTATIRADLEPGRYPVTVVAHHGRVKKVGYVIVTAR</sequence>
<protein>
    <recommendedName>
        <fullName evidence="4">Lipoprotein</fullName>
    </recommendedName>
</protein>
<gene>
    <name evidence="2" type="ORF">HEK616_77030</name>
</gene>
<evidence type="ECO:0008006" key="4">
    <source>
        <dbReference type="Google" id="ProtNLM"/>
    </source>
</evidence>
<dbReference type="PROSITE" id="PS51257">
    <property type="entry name" value="PROKAR_LIPOPROTEIN"/>
    <property type="match status" value="1"/>
</dbReference>
<reference evidence="2" key="1">
    <citation type="submission" date="2022-06" db="EMBL/GenBank/DDBJ databases">
        <title>Complete genome sequence of Streptomyces nigrescens HEK616.</title>
        <authorList>
            <person name="Asamizu S."/>
            <person name="Onaka H."/>
        </authorList>
    </citation>
    <scope>NUCLEOTIDE SEQUENCE</scope>
    <source>
        <strain evidence="2">HEK616</strain>
        <plasmid evidence="2">SNP1</plasmid>
    </source>
</reference>
<organism evidence="2 3">
    <name type="scientific">Streptomyces nigrescens</name>
    <dbReference type="NCBI Taxonomy" id="1920"/>
    <lineage>
        <taxon>Bacteria</taxon>
        <taxon>Bacillati</taxon>
        <taxon>Actinomycetota</taxon>
        <taxon>Actinomycetes</taxon>
        <taxon>Kitasatosporales</taxon>
        <taxon>Streptomycetaceae</taxon>
        <taxon>Streptomyces</taxon>
    </lineage>
</organism>
<feature type="region of interest" description="Disordered" evidence="1">
    <location>
        <begin position="260"/>
        <end position="283"/>
    </location>
</feature>
<accession>A0ABM8A686</accession>
<keyword evidence="3" id="KW-1185">Reference proteome</keyword>
<dbReference type="RefSeq" id="WP_261957774.1">
    <property type="nucleotide sequence ID" value="NZ_AP026074.1"/>
</dbReference>
<evidence type="ECO:0000313" key="3">
    <source>
        <dbReference type="Proteomes" id="UP001059597"/>
    </source>
</evidence>
<evidence type="ECO:0000256" key="1">
    <source>
        <dbReference type="SAM" id="MobiDB-lite"/>
    </source>
</evidence>
<keyword evidence="2" id="KW-0614">Plasmid</keyword>